<dbReference type="Proteomes" id="UP000830781">
    <property type="component" value="Chromosome"/>
</dbReference>
<reference evidence="2" key="1">
    <citation type="journal article" date="2022" name="Microorganisms">
        <title>Beyond the ABCs#Discovery of Three New Plasmid Types in Rhodobacterales (RepQ, RepY, RepW).</title>
        <authorList>
            <person name="Freese H.M."/>
            <person name="Ringel V."/>
            <person name="Overmann J."/>
            <person name="Petersen J."/>
        </authorList>
    </citation>
    <scope>NUCLEOTIDE SEQUENCE [LARGE SCALE GENOMIC DNA]</scope>
    <source>
        <strain evidence="2">DSM 110277</strain>
    </source>
</reference>
<accession>A0AAX3ADE6</accession>
<protein>
    <submittedName>
        <fullName evidence="1">Uncharacterized protein</fullName>
    </submittedName>
</protein>
<organism evidence="1 2">
    <name type="scientific">Sulfitobacter pontiacus</name>
    <dbReference type="NCBI Taxonomy" id="60137"/>
    <lineage>
        <taxon>Bacteria</taxon>
        <taxon>Pseudomonadati</taxon>
        <taxon>Pseudomonadota</taxon>
        <taxon>Alphaproteobacteria</taxon>
        <taxon>Rhodobacterales</taxon>
        <taxon>Roseobacteraceae</taxon>
        <taxon>Sulfitobacter</taxon>
    </lineage>
</organism>
<dbReference type="AlphaFoldDB" id="A0AAX3ADE6"/>
<evidence type="ECO:0000313" key="2">
    <source>
        <dbReference type="Proteomes" id="UP000830781"/>
    </source>
</evidence>
<sequence length="66" mass="7134">MQTATDTLENLAADLINATAALADACLSPMSDALLQQLSEMLDQAKQQLTAMQEAMPKDNVVQLER</sequence>
<proteinExistence type="predicted"/>
<dbReference type="RefSeq" id="WP_243250034.1">
    <property type="nucleotide sequence ID" value="NZ_CP084959.1"/>
</dbReference>
<dbReference type="EMBL" id="CP084959">
    <property type="protein sequence ID" value="UOA23225.1"/>
    <property type="molecule type" value="Genomic_DNA"/>
</dbReference>
<keyword evidence="2" id="KW-1185">Reference proteome</keyword>
<gene>
    <name evidence="1" type="ORF">DSM110277_01639</name>
</gene>
<name>A0AAX3ADE6_9RHOB</name>
<evidence type="ECO:0000313" key="1">
    <source>
        <dbReference type="EMBL" id="UOA23225.1"/>
    </source>
</evidence>